<evidence type="ECO:0008006" key="4">
    <source>
        <dbReference type="Google" id="ProtNLM"/>
    </source>
</evidence>
<keyword evidence="1" id="KW-0812">Transmembrane</keyword>
<gene>
    <name evidence="2" type="ORF">EDD57_14912</name>
</gene>
<reference evidence="2 3" key="1">
    <citation type="submission" date="2019-03" db="EMBL/GenBank/DDBJ databases">
        <title>Genomic Encyclopedia of Type Strains, Phase IV (KMG-IV): sequencing the most valuable type-strain genomes for metagenomic binning, comparative biology and taxonomic classification.</title>
        <authorList>
            <person name="Goeker M."/>
        </authorList>
    </citation>
    <scope>NUCLEOTIDE SEQUENCE [LARGE SCALE GENOMIC DNA]</scope>
    <source>
        <strain evidence="2 3">DSM 46831</strain>
    </source>
</reference>
<comment type="caution">
    <text evidence="2">The sequence shown here is derived from an EMBL/GenBank/DDBJ whole genome shotgun (WGS) entry which is preliminary data.</text>
</comment>
<dbReference type="AlphaFoldDB" id="A0A4R2RL30"/>
<feature type="transmembrane region" description="Helical" evidence="1">
    <location>
        <begin position="66"/>
        <end position="88"/>
    </location>
</feature>
<name>A0A4R2RL30_9BACL</name>
<accession>A0A4R2RL30</accession>
<dbReference type="Proteomes" id="UP000294746">
    <property type="component" value="Unassembled WGS sequence"/>
</dbReference>
<keyword evidence="1" id="KW-1133">Transmembrane helix</keyword>
<dbReference type="Gene3D" id="1.20.1280.290">
    <property type="match status" value="1"/>
</dbReference>
<keyword evidence="3" id="KW-1185">Reference proteome</keyword>
<evidence type="ECO:0000256" key="1">
    <source>
        <dbReference type="SAM" id="Phobius"/>
    </source>
</evidence>
<feature type="transmembrane region" description="Helical" evidence="1">
    <location>
        <begin position="41"/>
        <end position="59"/>
    </location>
</feature>
<dbReference type="EMBL" id="SLXV01000049">
    <property type="protein sequence ID" value="TCP63568.1"/>
    <property type="molecule type" value="Genomic_DNA"/>
</dbReference>
<organism evidence="2 3">
    <name type="scientific">Baia soyae</name>
    <dbReference type="NCBI Taxonomy" id="1544746"/>
    <lineage>
        <taxon>Bacteria</taxon>
        <taxon>Bacillati</taxon>
        <taxon>Bacillota</taxon>
        <taxon>Bacilli</taxon>
        <taxon>Bacillales</taxon>
        <taxon>Thermoactinomycetaceae</taxon>
        <taxon>Baia</taxon>
    </lineage>
</organism>
<evidence type="ECO:0000313" key="3">
    <source>
        <dbReference type="Proteomes" id="UP000294746"/>
    </source>
</evidence>
<protein>
    <recommendedName>
        <fullName evidence="4">MtN3 and saliva related transmembrane protein</fullName>
    </recommendedName>
</protein>
<keyword evidence="1" id="KW-0472">Membrane</keyword>
<proteinExistence type="predicted"/>
<evidence type="ECO:0000313" key="2">
    <source>
        <dbReference type="EMBL" id="TCP63568.1"/>
    </source>
</evidence>
<sequence>MVFMVICQVLGGTFIAISWIPQVLQAIKGKTAHQVDLKPLSLLFVGTLLVEFYSAFLALQGEAVTLFVTNTIQLIVVTILISIVFWAVPADQPAGVSTKEKRISRTS</sequence>